<sequence>MTANNSTIETLKIKLRSATKQKLTNEREAHKLRNIDRCLAEDIAMTKNEIEHQQDQLRDIQEQISQAYHQITMVDICKSSERVKIEAHVNGLFKHKEGFDVLFNKEKEKAELQSKELRDKEAEYKELATQKQLQLQQKNEELLREATAVEAEADGLEQECAVLKKRNAAIMLKLRRKLVETEDIRRDLMKRKAEADSCPKDIV</sequence>
<feature type="coiled-coil region" evidence="1">
    <location>
        <begin position="43"/>
        <end position="70"/>
    </location>
</feature>
<name>A0ABQ7Q8K9_PLUXY</name>
<dbReference type="EMBL" id="JAHIBW010000019">
    <property type="protein sequence ID" value="KAG7301479.1"/>
    <property type="molecule type" value="Genomic_DNA"/>
</dbReference>
<keyword evidence="1" id="KW-0175">Coiled coil</keyword>
<dbReference type="Proteomes" id="UP000823941">
    <property type="component" value="Chromosome 19"/>
</dbReference>
<accession>A0ABQ7Q8K9</accession>
<gene>
    <name evidence="2" type="ORF">JYU34_014445</name>
</gene>
<evidence type="ECO:0000313" key="2">
    <source>
        <dbReference type="EMBL" id="KAG7301479.1"/>
    </source>
</evidence>
<feature type="coiled-coil region" evidence="1">
    <location>
        <begin position="103"/>
        <end position="191"/>
    </location>
</feature>
<protein>
    <submittedName>
        <fullName evidence="2">Uncharacterized protein</fullName>
    </submittedName>
</protein>
<organism evidence="2 3">
    <name type="scientific">Plutella xylostella</name>
    <name type="common">Diamondback moth</name>
    <name type="synonym">Plutella maculipennis</name>
    <dbReference type="NCBI Taxonomy" id="51655"/>
    <lineage>
        <taxon>Eukaryota</taxon>
        <taxon>Metazoa</taxon>
        <taxon>Ecdysozoa</taxon>
        <taxon>Arthropoda</taxon>
        <taxon>Hexapoda</taxon>
        <taxon>Insecta</taxon>
        <taxon>Pterygota</taxon>
        <taxon>Neoptera</taxon>
        <taxon>Endopterygota</taxon>
        <taxon>Lepidoptera</taxon>
        <taxon>Glossata</taxon>
        <taxon>Ditrysia</taxon>
        <taxon>Yponomeutoidea</taxon>
        <taxon>Plutellidae</taxon>
        <taxon>Plutella</taxon>
    </lineage>
</organism>
<comment type="caution">
    <text evidence="2">The sequence shown here is derived from an EMBL/GenBank/DDBJ whole genome shotgun (WGS) entry which is preliminary data.</text>
</comment>
<proteinExistence type="predicted"/>
<evidence type="ECO:0000313" key="3">
    <source>
        <dbReference type="Proteomes" id="UP000823941"/>
    </source>
</evidence>
<evidence type="ECO:0000256" key="1">
    <source>
        <dbReference type="SAM" id="Coils"/>
    </source>
</evidence>
<reference evidence="2 3" key="1">
    <citation type="submission" date="2021-06" db="EMBL/GenBank/DDBJ databases">
        <title>A haploid diamondback moth (Plutella xylostella L.) genome assembly resolves 31 chromosomes and identifies a diamide resistance mutation.</title>
        <authorList>
            <person name="Ward C.M."/>
            <person name="Perry K.D."/>
            <person name="Baker G."/>
            <person name="Powis K."/>
            <person name="Heckel D.G."/>
            <person name="Baxter S.W."/>
        </authorList>
    </citation>
    <scope>NUCLEOTIDE SEQUENCE [LARGE SCALE GENOMIC DNA]</scope>
    <source>
        <strain evidence="2 3">LV</strain>
        <tissue evidence="2">Single pupa</tissue>
    </source>
</reference>
<keyword evidence="3" id="KW-1185">Reference proteome</keyword>